<accession>A0A510DYE1</accession>
<reference evidence="3 4" key="2">
    <citation type="journal article" date="2020" name="Int. J. Syst. Evol. Microbiol.">
        <title>Sulfuracidifex tepidarius gen. nov., sp. nov. and transfer of Sulfolobus metallicus Huber and Stetter 1992 to the genus Sulfuracidifex as Sulfuracidifex metallicus comb. nov.</title>
        <authorList>
            <person name="Itoh T."/>
            <person name="Miura T."/>
            <person name="Sakai H.D."/>
            <person name="Kato S."/>
            <person name="Ohkuma M."/>
            <person name="Takashina T."/>
        </authorList>
    </citation>
    <scope>NUCLEOTIDE SEQUENCE</scope>
    <source>
        <strain evidence="2 4">IC-006</strain>
        <strain evidence="3">IC-007</strain>
    </source>
</reference>
<dbReference type="Pfam" id="PF05168">
    <property type="entry name" value="HEPN"/>
    <property type="match status" value="1"/>
</dbReference>
<feature type="domain" description="HEPN" evidence="1">
    <location>
        <begin position="10"/>
        <end position="91"/>
    </location>
</feature>
<proteinExistence type="predicted"/>
<dbReference type="InterPro" id="IPR007842">
    <property type="entry name" value="HEPN_dom"/>
</dbReference>
<dbReference type="EMBL" id="AP018929">
    <property type="protein sequence ID" value="BBG25252.1"/>
    <property type="molecule type" value="Genomic_DNA"/>
</dbReference>
<evidence type="ECO:0000313" key="3">
    <source>
        <dbReference type="EMBL" id="BBG28046.1"/>
    </source>
</evidence>
<dbReference type="AlphaFoldDB" id="A0A510E6D8"/>
<organism evidence="3 5">
    <name type="scientific">Sulfuracidifex tepidarius</name>
    <dbReference type="NCBI Taxonomy" id="1294262"/>
    <lineage>
        <taxon>Archaea</taxon>
        <taxon>Thermoproteota</taxon>
        <taxon>Thermoprotei</taxon>
        <taxon>Sulfolobales</taxon>
        <taxon>Sulfolobaceae</taxon>
        <taxon>Sulfuracidifex</taxon>
    </lineage>
</organism>
<evidence type="ECO:0000313" key="2">
    <source>
        <dbReference type="EMBL" id="BBG25252.1"/>
    </source>
</evidence>
<accession>A0A510E6D8</accession>
<sequence length="141" mass="16102">MILNNSEIASEYILRTNRTLKEAKMAFDDGDLLYTAIRLYESVENMSKALLSLYGIYSKSSSGNAVSLEYLKRDKDLDEKTKEVISKLQEIEAKLFPSTVVDESSLKTPSVVIRHKEAEIIMNEITSLFDKINVIFDEFHN</sequence>
<dbReference type="KEGG" id="step:IC006_2587"/>
<dbReference type="Gene3D" id="1.20.120.330">
    <property type="entry name" value="Nucleotidyltransferases domain 2"/>
    <property type="match status" value="1"/>
</dbReference>
<dbReference type="EMBL" id="AP018930">
    <property type="protein sequence ID" value="BBG28046.1"/>
    <property type="molecule type" value="Genomic_DNA"/>
</dbReference>
<dbReference type="GeneID" id="41718873"/>
<dbReference type="Proteomes" id="UP000322983">
    <property type="component" value="Chromosome"/>
</dbReference>
<gene>
    <name evidence="2" type="ORF">IC006_2587</name>
    <name evidence="3" type="ORF">IC007_2601</name>
</gene>
<evidence type="ECO:0000259" key="1">
    <source>
        <dbReference type="Pfam" id="PF05168"/>
    </source>
</evidence>
<name>A0A510E6D8_9CREN</name>
<evidence type="ECO:0000313" key="5">
    <source>
        <dbReference type="Proteomes" id="UP000325030"/>
    </source>
</evidence>
<dbReference type="STRING" id="1294262.GCA_001316085_01476"/>
<reference evidence="5" key="1">
    <citation type="submission" date="2018-09" db="EMBL/GenBank/DDBJ databases">
        <title>Complete Genome Sequencing of Sulfolobus sp. JCM 16834.</title>
        <authorList>
            <person name="Kato S."/>
            <person name="Itoh T."/>
            <person name="Ohkuma M."/>
        </authorList>
    </citation>
    <scope>NUCLEOTIDE SEQUENCE [LARGE SCALE GENOMIC DNA]</scope>
    <source>
        <strain evidence="5">IC-007</strain>
    </source>
</reference>
<dbReference type="RefSeq" id="WP_054845813.1">
    <property type="nucleotide sequence ID" value="NZ_AP018930.1"/>
</dbReference>
<dbReference type="Proteomes" id="UP000325030">
    <property type="component" value="Chromosome"/>
</dbReference>
<evidence type="ECO:0000313" key="4">
    <source>
        <dbReference type="Proteomes" id="UP000322983"/>
    </source>
</evidence>
<protein>
    <recommendedName>
        <fullName evidence="1">HEPN domain-containing protein</fullName>
    </recommendedName>
</protein>
<keyword evidence="4" id="KW-1185">Reference proteome</keyword>